<sequence length="223" mass="23811">MALLDQPPAARRRDDLASGGDGDQFMHLARTAGVHDPQWAVIENDAAGRLASLSTWHDLVVVQRPADLDANPLDGLNHLLLGTGLPCLVLPEICAPCGVFDNVMLTWDGSAPSTRAIRAALPLVVAAQRVCVLDGTEPHAVTDGVPRFDPMAFLARHGVEITHKRLHATPSSAGAAILDRARRFKAELLVMGAYGHTPLREHLLGGATRHVLTHGTIATLLCH</sequence>
<dbReference type="Proteomes" id="UP001237737">
    <property type="component" value="Unassembled WGS sequence"/>
</dbReference>
<reference evidence="4 5" key="1">
    <citation type="submission" date="2023-07" db="EMBL/GenBank/DDBJ databases">
        <title>Sorghum-associated microbial communities from plants grown in Nebraska, USA.</title>
        <authorList>
            <person name="Schachtman D."/>
        </authorList>
    </citation>
    <scope>NUCLEOTIDE SEQUENCE [LARGE SCALE GENOMIC DNA]</scope>
    <source>
        <strain evidence="4 5">CC60</strain>
    </source>
</reference>
<dbReference type="EMBL" id="JAUSSK010000003">
    <property type="protein sequence ID" value="MDQ0010078.1"/>
    <property type="molecule type" value="Genomic_DNA"/>
</dbReference>
<feature type="domain" description="UspA" evidence="3">
    <location>
        <begin position="101"/>
        <end position="222"/>
    </location>
</feature>
<dbReference type="Pfam" id="PF00582">
    <property type="entry name" value="Usp"/>
    <property type="match status" value="1"/>
</dbReference>
<keyword evidence="5" id="KW-1185">Reference proteome</keyword>
<proteinExistence type="inferred from homology"/>
<dbReference type="PRINTS" id="PR01438">
    <property type="entry name" value="UNVRSLSTRESS"/>
</dbReference>
<dbReference type="RefSeq" id="WP_306850034.1">
    <property type="nucleotide sequence ID" value="NZ_JAUSSK010000003.1"/>
</dbReference>
<evidence type="ECO:0000313" key="5">
    <source>
        <dbReference type="Proteomes" id="UP001237737"/>
    </source>
</evidence>
<dbReference type="InterPro" id="IPR006015">
    <property type="entry name" value="Universal_stress_UspA"/>
</dbReference>
<name>A0ABT9SYL5_9GAMM</name>
<gene>
    <name evidence="4" type="ORF">J2T07_002268</name>
</gene>
<comment type="similarity">
    <text evidence="1">Belongs to the universal stress protein A family.</text>
</comment>
<accession>A0ABT9SYL5</accession>
<protein>
    <submittedName>
        <fullName evidence="4">Nucleotide-binding universal stress UspA family protein</fullName>
    </submittedName>
</protein>
<evidence type="ECO:0000313" key="4">
    <source>
        <dbReference type="EMBL" id="MDQ0010078.1"/>
    </source>
</evidence>
<dbReference type="InterPro" id="IPR006016">
    <property type="entry name" value="UspA"/>
</dbReference>
<organism evidence="4 5">
    <name type="scientific">Luteibacter jiangsuensis</name>
    <dbReference type="NCBI Taxonomy" id="637577"/>
    <lineage>
        <taxon>Bacteria</taxon>
        <taxon>Pseudomonadati</taxon>
        <taxon>Pseudomonadota</taxon>
        <taxon>Gammaproteobacteria</taxon>
        <taxon>Lysobacterales</taxon>
        <taxon>Rhodanobacteraceae</taxon>
        <taxon>Luteibacter</taxon>
    </lineage>
</organism>
<evidence type="ECO:0000256" key="1">
    <source>
        <dbReference type="ARBA" id="ARBA00008791"/>
    </source>
</evidence>
<feature type="region of interest" description="Disordered" evidence="2">
    <location>
        <begin position="1"/>
        <end position="21"/>
    </location>
</feature>
<dbReference type="SUPFAM" id="SSF52402">
    <property type="entry name" value="Adenine nucleotide alpha hydrolases-like"/>
    <property type="match status" value="1"/>
</dbReference>
<evidence type="ECO:0000259" key="3">
    <source>
        <dbReference type="Pfam" id="PF00582"/>
    </source>
</evidence>
<evidence type="ECO:0000256" key="2">
    <source>
        <dbReference type="SAM" id="MobiDB-lite"/>
    </source>
</evidence>
<comment type="caution">
    <text evidence="4">The sequence shown here is derived from an EMBL/GenBank/DDBJ whole genome shotgun (WGS) entry which is preliminary data.</text>
</comment>
<dbReference type="CDD" id="cd00293">
    <property type="entry name" value="USP-like"/>
    <property type="match status" value="1"/>
</dbReference>
<dbReference type="Gene3D" id="3.40.50.12370">
    <property type="match status" value="1"/>
</dbReference>